<evidence type="ECO:0000259" key="5">
    <source>
        <dbReference type="PROSITE" id="PS50931"/>
    </source>
</evidence>
<gene>
    <name evidence="6" type="ORF">NSA47_12865</name>
</gene>
<dbReference type="InterPro" id="IPR000847">
    <property type="entry name" value="LysR_HTH_N"/>
</dbReference>
<comment type="caution">
    <text evidence="6">The sequence shown here is derived from an EMBL/GenBank/DDBJ whole genome shotgun (WGS) entry which is preliminary data.</text>
</comment>
<keyword evidence="3" id="KW-0238">DNA-binding</keyword>
<dbReference type="GO" id="GO:0003700">
    <property type="term" value="F:DNA-binding transcription factor activity"/>
    <property type="evidence" value="ECO:0007669"/>
    <property type="project" value="InterPro"/>
</dbReference>
<dbReference type="Gene3D" id="1.10.10.10">
    <property type="entry name" value="Winged helix-like DNA-binding domain superfamily/Winged helix DNA-binding domain"/>
    <property type="match status" value="1"/>
</dbReference>
<keyword evidence="7" id="KW-1185">Reference proteome</keyword>
<accession>A0AAE3KZX1</accession>
<reference evidence="6" key="1">
    <citation type="submission" date="2022-07" db="EMBL/GenBank/DDBJ databases">
        <title>Enhanced cultured diversity of the mouse gut microbiota enables custom-made synthetic communities.</title>
        <authorList>
            <person name="Afrizal A."/>
        </authorList>
    </citation>
    <scope>NUCLEOTIDE SEQUENCE</scope>
    <source>
        <strain evidence="6">DSM 28593</strain>
    </source>
</reference>
<name>A0AAE3KZX1_9FIRM</name>
<dbReference type="EMBL" id="JANKAS010000015">
    <property type="protein sequence ID" value="MCR1899865.1"/>
    <property type="molecule type" value="Genomic_DNA"/>
</dbReference>
<dbReference type="PANTHER" id="PTHR30126">
    <property type="entry name" value="HTH-TYPE TRANSCRIPTIONAL REGULATOR"/>
    <property type="match status" value="1"/>
</dbReference>
<dbReference type="Pfam" id="PF03466">
    <property type="entry name" value="LysR_substrate"/>
    <property type="match status" value="1"/>
</dbReference>
<evidence type="ECO:0000256" key="1">
    <source>
        <dbReference type="ARBA" id="ARBA00009437"/>
    </source>
</evidence>
<dbReference type="InterPro" id="IPR005119">
    <property type="entry name" value="LysR_subst-bd"/>
</dbReference>
<evidence type="ECO:0000256" key="3">
    <source>
        <dbReference type="ARBA" id="ARBA00023125"/>
    </source>
</evidence>
<dbReference type="SUPFAM" id="SSF53850">
    <property type="entry name" value="Periplasmic binding protein-like II"/>
    <property type="match status" value="1"/>
</dbReference>
<dbReference type="RefSeq" id="WP_257532620.1">
    <property type="nucleotide sequence ID" value="NZ_JANKAS010000015.1"/>
</dbReference>
<dbReference type="PRINTS" id="PR00039">
    <property type="entry name" value="HTHLYSR"/>
</dbReference>
<dbReference type="InterPro" id="IPR047788">
    <property type="entry name" value="LysR-like_Sec_metab"/>
</dbReference>
<keyword evidence="2" id="KW-0805">Transcription regulation</keyword>
<evidence type="ECO:0000256" key="2">
    <source>
        <dbReference type="ARBA" id="ARBA00023015"/>
    </source>
</evidence>
<comment type="similarity">
    <text evidence="1">Belongs to the LysR transcriptional regulatory family.</text>
</comment>
<dbReference type="CDD" id="cd08420">
    <property type="entry name" value="PBP2_CysL_like"/>
    <property type="match status" value="1"/>
</dbReference>
<dbReference type="Proteomes" id="UP001205748">
    <property type="component" value="Unassembled WGS sequence"/>
</dbReference>
<dbReference type="AlphaFoldDB" id="A0AAE3KZX1"/>
<proteinExistence type="inferred from homology"/>
<dbReference type="InterPro" id="IPR036388">
    <property type="entry name" value="WH-like_DNA-bd_sf"/>
</dbReference>
<organism evidence="6 7">
    <name type="scientific">Irregularibacter muris</name>
    <dbReference type="NCBI Taxonomy" id="1796619"/>
    <lineage>
        <taxon>Bacteria</taxon>
        <taxon>Bacillati</taxon>
        <taxon>Bacillota</taxon>
        <taxon>Clostridia</taxon>
        <taxon>Eubacteriales</taxon>
        <taxon>Eubacteriaceae</taxon>
        <taxon>Irregularibacter</taxon>
    </lineage>
</organism>
<dbReference type="FunFam" id="1.10.10.10:FF:000001">
    <property type="entry name" value="LysR family transcriptional regulator"/>
    <property type="match status" value="1"/>
</dbReference>
<dbReference type="PROSITE" id="PS50931">
    <property type="entry name" value="HTH_LYSR"/>
    <property type="match status" value="1"/>
</dbReference>
<evidence type="ECO:0000256" key="4">
    <source>
        <dbReference type="ARBA" id="ARBA00023163"/>
    </source>
</evidence>
<keyword evidence="4" id="KW-0804">Transcription</keyword>
<protein>
    <submittedName>
        <fullName evidence="6">Selenium metabolism-associated LysR family transcriptional regulator</fullName>
    </submittedName>
</protein>
<dbReference type="Pfam" id="PF00126">
    <property type="entry name" value="HTH_1"/>
    <property type="match status" value="1"/>
</dbReference>
<dbReference type="SUPFAM" id="SSF46785">
    <property type="entry name" value="Winged helix' DNA-binding domain"/>
    <property type="match status" value="1"/>
</dbReference>
<dbReference type="Gene3D" id="3.40.190.290">
    <property type="match status" value="1"/>
</dbReference>
<dbReference type="InterPro" id="IPR036390">
    <property type="entry name" value="WH_DNA-bd_sf"/>
</dbReference>
<dbReference type="PANTHER" id="PTHR30126:SF64">
    <property type="entry name" value="HTH-TYPE TRANSCRIPTIONAL REGULATOR CITR"/>
    <property type="match status" value="1"/>
</dbReference>
<evidence type="ECO:0000313" key="6">
    <source>
        <dbReference type="EMBL" id="MCR1899865.1"/>
    </source>
</evidence>
<evidence type="ECO:0000313" key="7">
    <source>
        <dbReference type="Proteomes" id="UP001205748"/>
    </source>
</evidence>
<feature type="domain" description="HTH lysR-type" evidence="5">
    <location>
        <begin position="1"/>
        <end position="58"/>
    </location>
</feature>
<dbReference type="GO" id="GO:0000976">
    <property type="term" value="F:transcription cis-regulatory region binding"/>
    <property type="evidence" value="ECO:0007669"/>
    <property type="project" value="TreeGrafter"/>
</dbReference>
<sequence length="297" mass="34032">MDFRQLKTFVYVVQLKSFSKVADKLFLTQPTITSHIQSLEKELGMILLNRSSKEITLTPGGKILYQYALNILDLKDKALFSLDAYQGKIKGTLTLAASSIPEQYLLPELIFAFQKKYPDVVFDIKHFSSTEAIEKICNYELEFGMVGTKLDHSRLAYKNLMEDQLVIIAPSHWKDMPDVLTLDQLVKTPLILREKGSGTRILLEKVLLESGYSIDDLPVRCYLQSTEAIKEAVKKGLGISIVSEKAVKVEKHFGLLRVFPIEELNFKRDFYFVYNKNRELSPLSDAFKKFVLDYLNK</sequence>
<dbReference type="NCBIfam" id="NF040786">
    <property type="entry name" value="LysR_Sec_metab"/>
    <property type="match status" value="1"/>
</dbReference>